<accession>A0ABW5E7V7</accession>
<dbReference type="EMBL" id="JBHUJD010000001">
    <property type="protein sequence ID" value="MFD2309118.1"/>
    <property type="molecule type" value="Genomic_DNA"/>
</dbReference>
<proteinExistence type="predicted"/>
<protein>
    <submittedName>
        <fullName evidence="4">Filamentous hemagglutinin N-terminal domain-containing protein</fullName>
    </submittedName>
</protein>
<gene>
    <name evidence="4" type="ORF">ACFSKX_01705</name>
</gene>
<dbReference type="InterPro" id="IPR008638">
    <property type="entry name" value="FhaB/CdiA-like_TPS"/>
</dbReference>
<evidence type="ECO:0000313" key="4">
    <source>
        <dbReference type="EMBL" id="MFD2309118.1"/>
    </source>
</evidence>
<dbReference type="Gene3D" id="2.160.20.10">
    <property type="entry name" value="Single-stranded right-handed beta-helix, Pectin lyase-like"/>
    <property type="match status" value="1"/>
</dbReference>
<dbReference type="SMART" id="SM00912">
    <property type="entry name" value="Haemagg_act"/>
    <property type="match status" value="1"/>
</dbReference>
<dbReference type="SUPFAM" id="SSF51126">
    <property type="entry name" value="Pectin lyase-like"/>
    <property type="match status" value="1"/>
</dbReference>
<feature type="compositionally biased region" description="Acidic residues" evidence="1">
    <location>
        <begin position="2935"/>
        <end position="2944"/>
    </location>
</feature>
<comment type="caution">
    <text evidence="4">The sequence shown here is derived from an EMBL/GenBank/DDBJ whole genome shotgun (WGS) entry which is preliminary data.</text>
</comment>
<dbReference type="NCBIfam" id="TIGR01901">
    <property type="entry name" value="adhes_NPXG"/>
    <property type="match status" value="1"/>
</dbReference>
<feature type="chain" id="PRO_5045261742" evidence="2">
    <location>
        <begin position="26"/>
        <end position="2955"/>
    </location>
</feature>
<organism evidence="4 5">
    <name type="scientific">Microbulbifer halophilus</name>
    <dbReference type="NCBI Taxonomy" id="453963"/>
    <lineage>
        <taxon>Bacteria</taxon>
        <taxon>Pseudomonadati</taxon>
        <taxon>Pseudomonadota</taxon>
        <taxon>Gammaproteobacteria</taxon>
        <taxon>Cellvibrionales</taxon>
        <taxon>Microbulbiferaceae</taxon>
        <taxon>Microbulbifer</taxon>
    </lineage>
</organism>
<sequence length="2955" mass="302877">MKANKVAFQLKKLASAIRLSPFACAGVIASQVGAPHAYAGPSGETIVNGTGDVTYNIEELITTIEQDSDFLAIEWDSFDISPDELVEFLHSDESNSSFVVLNRIIGGDASEIQGSIESSGHVILVNPRGILFTESATIDVGAITASGLDVDADKIREAGFSLAEDLSLAADGAGGGYVINEGVIDAASGSAALVGRQVHNAAGAQLIGARLASLTAADEAVLTFDADGLIGVSVEQAVLEDVLGIDSALLNQGEVAGAQVLMEASVSGGLFTNAVNNEGVVRANGIDASDGSIRLTGSGAGISNSQELTANSELIASTQGSFVNTGLIEAEGVTIDVGTGGADTQNTLGDINVSGSITVTGGAGEDSFGLSQTEDDLEITGSKSLSVGDSTTFSQVEIIDVSAGTGTIDGATDEDWVLTNDGNTQNSDITFVNAQELRANGGKLVGSGNADEFVIADQNAVSVGDMTFRNISQVEGTTADNDLDAGNDRIDLAGENRKLTASGVTFTGIASATTGSLHGDAGAGGFTLNAGGGVTAWQTTFSDLSNVVSDGAVNLLDATAVTDLALTGELKQVRAASIDFDGLDSVTASELDATAVSDLALTGGANEVSSSEITFTGLSHVDATNLNATSANDLALTGESKQVRAASIDFDGLDSVTAGELDATAVNDLALTGGANEVSSSEITFTGLSNVDATSLDATSVNDLALTGESKQVRAGGIDFDGLGNVTAGELDATAVSDLALTGGANEVNSSEITFTGLSNVDATSLDGTSVNDLTLTGELKQVRAASIDFDGLDSVTAGELDATAVSDLALTGGANEVSSSEITFTGLSNVDATSLDATNVNDLALTGESKKVRAGGIDFDGLGNVTAGELDATAVSDLALTGGANEVSSSEIIFTGLSHVDTTSLDATSATDLALTGELKQVKAANIDFDGLDSVTASELDATAVSDLALTGGANEVNSSEITFAGLSNVDATSLDATSATDLALTGESKQVRAANIDFDGLDSVTASALDATAVSDLTLTGGANEVSSSEITFAGLSTVDATSLDATRVDDLVLTGESREVESSGITFAGLSNVNAESLTGSGDGSSLLLRADGDLRSSDIIFANLETVEAVGAEDSLDASEYTQGLSVEDGDNHLSSADINFTGIDSAVVATLESDRSTGIYEITGENSLEFAEISFSGLEKLNGNGGEVALVTLAGDIALDWDYDNGYFYSANGITVTGIDALEVDSSIADAVLLGRSGNDDTFETSSNSKEVDIGDISFGNIAEVDGNGGENHLSANGDITLTGTDREAESSEILFKNIKSADGDGITASDKDDTFIVTNWKRLEANGIEFDSEVSHVDGLDNEDDGDSVKGREGRDWYLSEEGGSAWNSGITFENVENFASSGEDIELVGTGSREEFQLASDGRISIQGMSFEGLSRVRGEGESDMLDALDYDGQISLTFYDNELFGSGITFEGIDSAKLVELTGRSYDTDFDFVDMDGSIVLRSNNIDFLDVSSVTGDSNNDFVSVLGDVELTGNEGGFTAHGVTFSRIDRVDIDGLLVGSSSNDEFILDGHDNNYTLKANGIDFGMYSGEVDSGGESGDSLDATDYTDGLELTGGLREVKARNSELWFSNIENSSVSHLFGTVGNDEFKFTADGWLIANEISFDSLSQIDGGDGRDLVDNSSAGEGITFKNIEVFANGYADLSDFTEGKLSFETASDLIFEYIDEDGISRDITYEDVDLIDVGDSEMISVTGFSGADWIIKDYKVAENNGVTFENVITLIANNAGIRGTAGVDTFTLLASGALSINDMNITGMASVSGGGEDGSDILYATDRTAILDFVGESTELTVEDLVFDGFTDIHVLDLESNLSGQTYTLSGEDSLEVSGLNFNDLQTFSADGGTLAFDGVSADILLNESSDQSIAGFSVNSIGQVSGIEIIDASSIEDAQLTGSSDSNRFDVALVTDGSGDITGSTVSIDNFEFAGISDLDASDGGISVVDDATIGLSGGSGNAHYADAKIRFTNLGSVSGGLVEGSADDDTFIVSGAGAVLANDIQFSGLDSVDTGGGGDKVTGYSGKNWLLNGNEGEAENHGITFTNISELVAVDAGLIATNAERDFELNDNGSVNIDSAKLVASGLASLDAGGGSNTLTVIDTATILDTRSVEAGGIRFSNIDTVLDTGTLVGTTGADDFTVDDEDGERQLESYGMAFRDVTSVDARGSGNHLEGLLDEEWVLSGADRALGYGNIQFTGLDSAAGGSGVIRGSDAGDQYAIGSANNLTANSIDFAAIDEVRAGDGIDTVDASSGTQWVLGDDSGKARAGEIDFDGIERVSAEEVVLDAAVNGIADEFFLGTSGKQLRVRDITFASVNRVDAGSAMDATVTGEASNWRIDGAEGQLRVNGVDFAGIGAVNTSDATLRATGDDEVFTLVGGDRALNAAGIDFDGVASIRADGENSQLRSGSDTTYTLDAAGDISTAAMAFSGIERVSSAGKDTINADGAGWSSVVSNGALREGVARASVNGITVLFENLAQVNGTDTYIGANLDSTYAFDDLDTMRIGGVTYAGVTDLQAGSGTDLLVGADITADWRVDAGGSRISSNGGSLSFSSVESIQAGGGVDTFTLSGGSLTSIHTGGGSDVVRLAGTNLSSLDLGSGDNRVRVDSESGGNLSISAGDGDNSLQYNVAGNTWDISADGTRVGNLSINGFRQLENGAGDLSLQTDLGFDFVASGSRNGIQFTGRDLYLAYDGNENITLTSATTRTIGGELRADHADLSLSGDLDISADADTLNVATTGDDIDVAVLALGDLTIEQIDAGRGDITLTSDSFGSLAAQTYGVTHLVGHNVTVGSEVGQWSMIGSAINPLRIDASGSVEFVSLSYFEPEFIGGIPQFAATGDRLQSVASAQAAQGLKSAVQNAVEDFSQVDEGIFVEVAPYSSGVDAVNLPEASLTGPDSNEDEEEEDRLQEQPELSAAP</sequence>
<dbReference type="Pfam" id="PF05860">
    <property type="entry name" value="TPS"/>
    <property type="match status" value="1"/>
</dbReference>
<keyword evidence="5" id="KW-1185">Reference proteome</keyword>
<evidence type="ECO:0000259" key="3">
    <source>
        <dbReference type="SMART" id="SM00912"/>
    </source>
</evidence>
<name>A0ABW5E7V7_9GAMM</name>
<feature type="signal peptide" evidence="2">
    <location>
        <begin position="1"/>
        <end position="25"/>
    </location>
</feature>
<evidence type="ECO:0000313" key="5">
    <source>
        <dbReference type="Proteomes" id="UP001597425"/>
    </source>
</evidence>
<reference evidence="5" key="1">
    <citation type="journal article" date="2019" name="Int. J. Syst. Evol. Microbiol.">
        <title>The Global Catalogue of Microorganisms (GCM) 10K type strain sequencing project: providing services to taxonomists for standard genome sequencing and annotation.</title>
        <authorList>
            <consortium name="The Broad Institute Genomics Platform"/>
            <consortium name="The Broad Institute Genome Sequencing Center for Infectious Disease"/>
            <person name="Wu L."/>
            <person name="Ma J."/>
        </authorList>
    </citation>
    <scope>NUCLEOTIDE SEQUENCE [LARGE SCALE GENOMIC DNA]</scope>
    <source>
        <strain evidence="5">KCTC 12848</strain>
    </source>
</reference>
<feature type="domain" description="Filamentous haemagglutinin FhaB/tRNA nuclease CdiA-like TPS" evidence="3">
    <location>
        <begin position="37"/>
        <end position="154"/>
    </location>
</feature>
<evidence type="ECO:0000256" key="2">
    <source>
        <dbReference type="SAM" id="SignalP"/>
    </source>
</evidence>
<keyword evidence="2" id="KW-0732">Signal</keyword>
<evidence type="ECO:0000256" key="1">
    <source>
        <dbReference type="SAM" id="MobiDB-lite"/>
    </source>
</evidence>
<dbReference type="Proteomes" id="UP001597425">
    <property type="component" value="Unassembled WGS sequence"/>
</dbReference>
<dbReference type="InterPro" id="IPR012334">
    <property type="entry name" value="Pectin_lyas_fold"/>
</dbReference>
<dbReference type="RefSeq" id="WP_377558702.1">
    <property type="nucleotide sequence ID" value="NZ_JBHUDU010000050.1"/>
</dbReference>
<feature type="region of interest" description="Disordered" evidence="1">
    <location>
        <begin position="2922"/>
        <end position="2955"/>
    </location>
</feature>
<dbReference type="InterPro" id="IPR011050">
    <property type="entry name" value="Pectin_lyase_fold/virulence"/>
</dbReference>